<dbReference type="EMBL" id="MHUT01000018">
    <property type="protein sequence ID" value="OHA80554.1"/>
    <property type="molecule type" value="Genomic_DNA"/>
</dbReference>
<dbReference type="Proteomes" id="UP000179118">
    <property type="component" value="Unassembled WGS sequence"/>
</dbReference>
<evidence type="ECO:0000313" key="1">
    <source>
        <dbReference type="EMBL" id="OHA80554.1"/>
    </source>
</evidence>
<comment type="caution">
    <text evidence="1">The sequence shown here is derived from an EMBL/GenBank/DDBJ whole genome shotgun (WGS) entry which is preliminary data.</text>
</comment>
<name>A0A1G2S603_9BACT</name>
<proteinExistence type="predicted"/>
<dbReference type="AlphaFoldDB" id="A0A1G2S603"/>
<evidence type="ECO:0000313" key="2">
    <source>
        <dbReference type="Proteomes" id="UP000179118"/>
    </source>
</evidence>
<organism evidence="1 2">
    <name type="scientific">Candidatus Yonathbacteria bacterium RIFCSPHIGHO2_02_FULL_44_14</name>
    <dbReference type="NCBI Taxonomy" id="1802724"/>
    <lineage>
        <taxon>Bacteria</taxon>
        <taxon>Candidatus Yonathiibacteriota</taxon>
    </lineage>
</organism>
<sequence length="209" mass="24663">MQKGLPFHSHKEVIMYEERISYNKETLLDLAHSQFGGFYNRRMDKENFLQDLWSMLASFTRYNKCNSLIQSAVLNLEHSDLIPRTFLILSIQYGSFHLTPSRISILKDFIGLLDKDFEDEELRVCAYAHEKTFTFFPELYQVWQNIREVYGAEEFNLSVLPPTPYYAYHFLALNRRGKMEKNPRGAELFGELCAIEHQMEKLFLLTTPL</sequence>
<gene>
    <name evidence="1" type="ORF">A3D51_00560</name>
</gene>
<accession>A0A1G2S603</accession>
<reference evidence="1 2" key="1">
    <citation type="journal article" date="2016" name="Nat. Commun.">
        <title>Thousands of microbial genomes shed light on interconnected biogeochemical processes in an aquifer system.</title>
        <authorList>
            <person name="Anantharaman K."/>
            <person name="Brown C.T."/>
            <person name="Hug L.A."/>
            <person name="Sharon I."/>
            <person name="Castelle C.J."/>
            <person name="Probst A.J."/>
            <person name="Thomas B.C."/>
            <person name="Singh A."/>
            <person name="Wilkins M.J."/>
            <person name="Karaoz U."/>
            <person name="Brodie E.L."/>
            <person name="Williams K.H."/>
            <person name="Hubbard S.S."/>
            <person name="Banfield J.F."/>
        </authorList>
    </citation>
    <scope>NUCLEOTIDE SEQUENCE [LARGE SCALE GENOMIC DNA]</scope>
</reference>
<protein>
    <submittedName>
        <fullName evidence="1">Uncharacterized protein</fullName>
    </submittedName>
</protein>